<proteinExistence type="inferred from homology"/>
<comment type="similarity">
    <text evidence="2">Belongs to the DoxX family.</text>
</comment>
<protein>
    <submittedName>
        <fullName evidence="8">DoxX family protein</fullName>
    </submittedName>
</protein>
<dbReference type="RefSeq" id="WP_123236071.1">
    <property type="nucleotide sequence ID" value="NZ_RJVP01000001.1"/>
</dbReference>
<dbReference type="InterPro" id="IPR032808">
    <property type="entry name" value="DoxX"/>
</dbReference>
<keyword evidence="3" id="KW-1003">Cell membrane</keyword>
<dbReference type="InterPro" id="IPR051907">
    <property type="entry name" value="DoxX-like_oxidoreductase"/>
</dbReference>
<gene>
    <name evidence="8" type="ORF">ED236_00925</name>
</gene>
<evidence type="ECO:0000256" key="5">
    <source>
        <dbReference type="ARBA" id="ARBA00022989"/>
    </source>
</evidence>
<evidence type="ECO:0000256" key="7">
    <source>
        <dbReference type="SAM" id="Phobius"/>
    </source>
</evidence>
<accession>A0A3N0V5J2</accession>
<keyword evidence="5 7" id="KW-1133">Transmembrane helix</keyword>
<keyword evidence="6 7" id="KW-0472">Membrane</keyword>
<comment type="subcellular location">
    <subcellularLocation>
        <location evidence="1">Cell membrane</location>
        <topology evidence="1">Multi-pass membrane protein</topology>
    </subcellularLocation>
</comment>
<dbReference type="AlphaFoldDB" id="A0A3N0V5J2"/>
<evidence type="ECO:0000256" key="2">
    <source>
        <dbReference type="ARBA" id="ARBA00006679"/>
    </source>
</evidence>
<feature type="transmembrane region" description="Helical" evidence="7">
    <location>
        <begin position="91"/>
        <end position="110"/>
    </location>
</feature>
<dbReference type="GO" id="GO:0005886">
    <property type="term" value="C:plasma membrane"/>
    <property type="evidence" value="ECO:0007669"/>
    <property type="project" value="UniProtKB-SubCell"/>
</dbReference>
<reference evidence="8 9" key="1">
    <citation type="submission" date="2018-10" db="EMBL/GenBank/DDBJ databases">
        <authorList>
            <person name="Chen W.-M."/>
        </authorList>
    </citation>
    <scope>NUCLEOTIDE SEQUENCE [LARGE SCALE GENOMIC DNA]</scope>
    <source>
        <strain evidence="8 9">H-5</strain>
    </source>
</reference>
<evidence type="ECO:0000256" key="3">
    <source>
        <dbReference type="ARBA" id="ARBA00022475"/>
    </source>
</evidence>
<keyword evidence="4 7" id="KW-0812">Transmembrane</keyword>
<dbReference type="Proteomes" id="UP000275137">
    <property type="component" value="Unassembled WGS sequence"/>
</dbReference>
<dbReference type="PANTHER" id="PTHR33452:SF7">
    <property type="entry name" value="DOXX FAMILY PROTEIN"/>
    <property type="match status" value="1"/>
</dbReference>
<evidence type="ECO:0000256" key="1">
    <source>
        <dbReference type="ARBA" id="ARBA00004651"/>
    </source>
</evidence>
<evidence type="ECO:0000256" key="4">
    <source>
        <dbReference type="ARBA" id="ARBA00022692"/>
    </source>
</evidence>
<organism evidence="8 9">
    <name type="scientific">Pseudomethylobacillus aquaticus</name>
    <dbReference type="NCBI Taxonomy" id="2676064"/>
    <lineage>
        <taxon>Bacteria</taxon>
        <taxon>Pseudomonadati</taxon>
        <taxon>Pseudomonadota</taxon>
        <taxon>Betaproteobacteria</taxon>
        <taxon>Nitrosomonadales</taxon>
        <taxon>Methylophilaceae</taxon>
        <taxon>Pseudomethylobacillus</taxon>
    </lineage>
</organism>
<dbReference type="EMBL" id="RJVP01000001">
    <property type="protein sequence ID" value="ROH88077.1"/>
    <property type="molecule type" value="Genomic_DNA"/>
</dbReference>
<keyword evidence="9" id="KW-1185">Reference proteome</keyword>
<sequence>MTLTRSYVTLLNMLDRIAPILPPLLLRLILAWEFGEAGLEKLHGENWFADIVFPFPFNILPADFNWAIATWFELIGAGALIVGLATRFFSLSLIILTIVAALTVHMPAQWDTLAELWNGYRIIGEDGSGNFKLPLLYLIMLLPLLFGGAGKLSLDHLLSKLYKR</sequence>
<feature type="transmembrane region" description="Helical" evidence="7">
    <location>
        <begin position="64"/>
        <end position="84"/>
    </location>
</feature>
<feature type="transmembrane region" description="Helical" evidence="7">
    <location>
        <begin position="135"/>
        <end position="154"/>
    </location>
</feature>
<evidence type="ECO:0000313" key="9">
    <source>
        <dbReference type="Proteomes" id="UP000275137"/>
    </source>
</evidence>
<name>A0A3N0V5J2_9PROT</name>
<dbReference type="PANTHER" id="PTHR33452">
    <property type="entry name" value="OXIDOREDUCTASE CATD-RELATED"/>
    <property type="match status" value="1"/>
</dbReference>
<comment type="caution">
    <text evidence="8">The sequence shown here is derived from an EMBL/GenBank/DDBJ whole genome shotgun (WGS) entry which is preliminary data.</text>
</comment>
<dbReference type="Pfam" id="PF07681">
    <property type="entry name" value="DoxX"/>
    <property type="match status" value="1"/>
</dbReference>
<evidence type="ECO:0000313" key="8">
    <source>
        <dbReference type="EMBL" id="ROH88077.1"/>
    </source>
</evidence>
<evidence type="ECO:0000256" key="6">
    <source>
        <dbReference type="ARBA" id="ARBA00023136"/>
    </source>
</evidence>